<dbReference type="STRING" id="157652.A0A371E955"/>
<dbReference type="FunFam" id="3.30.40.10:FF:000151">
    <property type="entry name" value="Zinc finger family protein"/>
    <property type="match status" value="1"/>
</dbReference>
<dbReference type="AlphaFoldDB" id="A0A371E955"/>
<dbReference type="Proteomes" id="UP000257109">
    <property type="component" value="Unassembled WGS sequence"/>
</dbReference>
<dbReference type="PANTHER" id="PTHR15629:SF2">
    <property type="entry name" value="SH3 DOMAIN-CONTAINING YSC84-LIKE PROTEIN 1"/>
    <property type="match status" value="1"/>
</dbReference>
<dbReference type="GO" id="GO:0008270">
    <property type="term" value="F:zinc ion binding"/>
    <property type="evidence" value="ECO:0007669"/>
    <property type="project" value="UniProtKB-KW"/>
</dbReference>
<feature type="non-terminal residue" evidence="7">
    <location>
        <position position="418"/>
    </location>
</feature>
<feature type="non-terminal residue" evidence="7">
    <location>
        <position position="1"/>
    </location>
</feature>
<dbReference type="InterPro" id="IPR011011">
    <property type="entry name" value="Znf_FYVE_PHD"/>
</dbReference>
<dbReference type="Gene3D" id="3.30.40.10">
    <property type="entry name" value="Zinc/RING finger domain, C3HC4 (zinc finger)"/>
    <property type="match status" value="1"/>
</dbReference>
<evidence type="ECO:0000256" key="4">
    <source>
        <dbReference type="PROSITE-ProRule" id="PRU00091"/>
    </source>
</evidence>
<dbReference type="InterPro" id="IPR007461">
    <property type="entry name" value="Ysc84_actin-binding"/>
</dbReference>
<feature type="domain" description="FYVE-type" evidence="6">
    <location>
        <begin position="169"/>
        <end position="231"/>
    </location>
</feature>
<comment type="caution">
    <text evidence="7">The sequence shown here is derived from an EMBL/GenBank/DDBJ whole genome shotgun (WGS) entry which is preliminary data.</text>
</comment>
<keyword evidence="3" id="KW-0862">Zinc</keyword>
<dbReference type="InterPro" id="IPR013083">
    <property type="entry name" value="Znf_RING/FYVE/PHD"/>
</dbReference>
<gene>
    <name evidence="7" type="ORF">CR513_59090</name>
</gene>
<keyword evidence="2 4" id="KW-0863">Zinc-finger</keyword>
<protein>
    <recommendedName>
        <fullName evidence="6">FYVE-type domain-containing protein</fullName>
    </recommendedName>
</protein>
<evidence type="ECO:0000313" key="8">
    <source>
        <dbReference type="Proteomes" id="UP000257109"/>
    </source>
</evidence>
<keyword evidence="8" id="KW-1185">Reference proteome</keyword>
<dbReference type="EMBL" id="QJKJ01015418">
    <property type="protein sequence ID" value="RDX62564.1"/>
    <property type="molecule type" value="Genomic_DNA"/>
</dbReference>
<evidence type="ECO:0000259" key="6">
    <source>
        <dbReference type="PROSITE" id="PS50178"/>
    </source>
</evidence>
<name>A0A371E955_MUCPR</name>
<dbReference type="InterPro" id="IPR017455">
    <property type="entry name" value="Znf_FYVE-rel"/>
</dbReference>
<evidence type="ECO:0000256" key="3">
    <source>
        <dbReference type="ARBA" id="ARBA00022833"/>
    </source>
</evidence>
<reference evidence="7" key="1">
    <citation type="submission" date="2018-05" db="EMBL/GenBank/DDBJ databases">
        <title>Draft genome of Mucuna pruriens seed.</title>
        <authorList>
            <person name="Nnadi N.E."/>
            <person name="Vos R."/>
            <person name="Hasami M.H."/>
            <person name="Devisetty U.K."/>
            <person name="Aguiy J.C."/>
        </authorList>
    </citation>
    <scope>NUCLEOTIDE SEQUENCE [LARGE SCALE GENOMIC DNA]</scope>
    <source>
        <strain evidence="7">JCA_2017</strain>
    </source>
</reference>
<dbReference type="SUPFAM" id="SSF57903">
    <property type="entry name" value="FYVE/PHD zinc finger"/>
    <property type="match status" value="1"/>
</dbReference>
<dbReference type="GO" id="GO:0035091">
    <property type="term" value="F:phosphatidylinositol binding"/>
    <property type="evidence" value="ECO:0007669"/>
    <property type="project" value="TreeGrafter"/>
</dbReference>
<dbReference type="SMART" id="SM00064">
    <property type="entry name" value="FYVE"/>
    <property type="match status" value="1"/>
</dbReference>
<sequence length="418" mass="45427">MATFDDSIAYTFISKIEKKNNDGNHNSNDSYDAETKPPSPEDEFSFQFPVGAENLFDGGCELSDDSIVKVSPVTNMLTEMNMKNALAEAFAIFTGRNNTPRITDNRGCDSSDVWFHGSENNEDYVIDPSVYLPSAPPIFDLNGFEVGVGVDSGAYKEVLEAEPPEWLPDSYTTVCMHCSAPFTALTRGRHHCRFCGRIFCRACTRGRCLLPVRFRERSPQRVCDACFNRLDPLQVVLLNTISNAVQVAKHDVMNWTCARGWLNLPIGLSMEHEIYKSSNALRSYCQVARSNPERSIPLAILSGAKGLAILTVAKAGAVLSYKLGTGLVVARRSDGSWSAPSAIFSLGLGWGAQIGGELVDFIIVLHDMKAVKTFCSRMHISLGAGCSAAAGPLGRVLEADIRAGDGGSGICYTYSCSK</sequence>
<feature type="region of interest" description="Disordered" evidence="5">
    <location>
        <begin position="18"/>
        <end position="43"/>
    </location>
</feature>
<dbReference type="PANTHER" id="PTHR15629">
    <property type="entry name" value="SH3YL1 PROTEIN"/>
    <property type="match status" value="1"/>
</dbReference>
<dbReference type="Pfam" id="PF04366">
    <property type="entry name" value="Ysc84"/>
    <property type="match status" value="1"/>
</dbReference>
<dbReference type="InterPro" id="IPR000306">
    <property type="entry name" value="Znf_FYVE"/>
</dbReference>
<dbReference type="InterPro" id="IPR051702">
    <property type="entry name" value="SH3_domain_YSC84-like"/>
</dbReference>
<dbReference type="OrthoDB" id="443981at2759"/>
<evidence type="ECO:0000313" key="7">
    <source>
        <dbReference type="EMBL" id="RDX62564.1"/>
    </source>
</evidence>
<dbReference type="Pfam" id="PF01363">
    <property type="entry name" value="FYVE"/>
    <property type="match status" value="1"/>
</dbReference>
<evidence type="ECO:0000256" key="2">
    <source>
        <dbReference type="ARBA" id="ARBA00022771"/>
    </source>
</evidence>
<evidence type="ECO:0000256" key="1">
    <source>
        <dbReference type="ARBA" id="ARBA00022723"/>
    </source>
</evidence>
<dbReference type="PROSITE" id="PS50178">
    <property type="entry name" value="ZF_FYVE"/>
    <property type="match status" value="1"/>
</dbReference>
<accession>A0A371E955</accession>
<keyword evidence="1" id="KW-0479">Metal-binding</keyword>
<organism evidence="7 8">
    <name type="scientific">Mucuna pruriens</name>
    <name type="common">Velvet bean</name>
    <name type="synonym">Dolichos pruriens</name>
    <dbReference type="NCBI Taxonomy" id="157652"/>
    <lineage>
        <taxon>Eukaryota</taxon>
        <taxon>Viridiplantae</taxon>
        <taxon>Streptophyta</taxon>
        <taxon>Embryophyta</taxon>
        <taxon>Tracheophyta</taxon>
        <taxon>Spermatophyta</taxon>
        <taxon>Magnoliopsida</taxon>
        <taxon>eudicotyledons</taxon>
        <taxon>Gunneridae</taxon>
        <taxon>Pentapetalae</taxon>
        <taxon>rosids</taxon>
        <taxon>fabids</taxon>
        <taxon>Fabales</taxon>
        <taxon>Fabaceae</taxon>
        <taxon>Papilionoideae</taxon>
        <taxon>50 kb inversion clade</taxon>
        <taxon>NPAAA clade</taxon>
        <taxon>indigoferoid/millettioid clade</taxon>
        <taxon>Phaseoleae</taxon>
        <taxon>Mucuna</taxon>
    </lineage>
</organism>
<proteinExistence type="predicted"/>
<evidence type="ECO:0000256" key="5">
    <source>
        <dbReference type="SAM" id="MobiDB-lite"/>
    </source>
</evidence>